<proteinExistence type="predicted"/>
<sequence>MKKLKRPSTAARIFHFIIGPFLLLCRRLLNNRMKRRRQQQQHQPLENRLRRGRAVESARKKKRKIKKRLLCPSIAVGPPTARPRVFAPLVQPFEQQKGDFEILVFIPPSVDRPDSIHFAAVVVVVASERNIDNLDNKEKENQTTTAAAAPDGDIRRTKRRDHRQNSLIIYVSLNFYEEKTSVRYFTSLIIPNDGLKESARIAKRYQKMQERITGVGPVDHRPIYGRLKLMLPIMMIVLLAGESLAQFNRFPQVQQPFQQPFQQQQQQQFRIPRQQAPFQQPNQNFNNVQRPLAPQRPFQQASRPFQAMADQVRQTRQQTLQANGQQPFRQPTTQPTK</sequence>
<dbReference type="KEGG" id="dpx:DAPPUDRAFT_234167"/>
<feature type="region of interest" description="Disordered" evidence="1">
    <location>
        <begin position="295"/>
        <end position="337"/>
    </location>
</feature>
<accession>E9FUR4</accession>
<dbReference type="EMBL" id="GL732525">
    <property type="protein sequence ID" value="EFX88878.1"/>
    <property type="molecule type" value="Genomic_DNA"/>
</dbReference>
<evidence type="ECO:0000256" key="2">
    <source>
        <dbReference type="SAM" id="Phobius"/>
    </source>
</evidence>
<dbReference type="HOGENOM" id="CLU_824552_0_0_1"/>
<feature type="compositionally biased region" description="Low complexity" evidence="1">
    <location>
        <begin position="325"/>
        <end position="337"/>
    </location>
</feature>
<protein>
    <submittedName>
        <fullName evidence="3">Uncharacterized protein</fullName>
    </submittedName>
</protein>
<dbReference type="Proteomes" id="UP000000305">
    <property type="component" value="Unassembled WGS sequence"/>
</dbReference>
<keyword evidence="4" id="KW-1185">Reference proteome</keyword>
<reference evidence="3 4" key="1">
    <citation type="journal article" date="2011" name="Science">
        <title>The ecoresponsive genome of Daphnia pulex.</title>
        <authorList>
            <person name="Colbourne J.K."/>
            <person name="Pfrender M.E."/>
            <person name="Gilbert D."/>
            <person name="Thomas W.K."/>
            <person name="Tucker A."/>
            <person name="Oakley T.H."/>
            <person name="Tokishita S."/>
            <person name="Aerts A."/>
            <person name="Arnold G.J."/>
            <person name="Basu M.K."/>
            <person name="Bauer D.J."/>
            <person name="Caceres C.E."/>
            <person name="Carmel L."/>
            <person name="Casola C."/>
            <person name="Choi J.H."/>
            <person name="Detter J.C."/>
            <person name="Dong Q."/>
            <person name="Dusheyko S."/>
            <person name="Eads B.D."/>
            <person name="Frohlich T."/>
            <person name="Geiler-Samerotte K.A."/>
            <person name="Gerlach D."/>
            <person name="Hatcher P."/>
            <person name="Jogdeo S."/>
            <person name="Krijgsveld J."/>
            <person name="Kriventseva E.V."/>
            <person name="Kultz D."/>
            <person name="Laforsch C."/>
            <person name="Lindquist E."/>
            <person name="Lopez J."/>
            <person name="Manak J.R."/>
            <person name="Muller J."/>
            <person name="Pangilinan J."/>
            <person name="Patwardhan R.P."/>
            <person name="Pitluck S."/>
            <person name="Pritham E.J."/>
            <person name="Rechtsteiner A."/>
            <person name="Rho M."/>
            <person name="Rogozin I.B."/>
            <person name="Sakarya O."/>
            <person name="Salamov A."/>
            <person name="Schaack S."/>
            <person name="Shapiro H."/>
            <person name="Shiga Y."/>
            <person name="Skalitzky C."/>
            <person name="Smith Z."/>
            <person name="Souvorov A."/>
            <person name="Sung W."/>
            <person name="Tang Z."/>
            <person name="Tsuchiya D."/>
            <person name="Tu H."/>
            <person name="Vos H."/>
            <person name="Wang M."/>
            <person name="Wolf Y.I."/>
            <person name="Yamagata H."/>
            <person name="Yamada T."/>
            <person name="Ye Y."/>
            <person name="Shaw J.R."/>
            <person name="Andrews J."/>
            <person name="Crease T.J."/>
            <person name="Tang H."/>
            <person name="Lucas S.M."/>
            <person name="Robertson H.M."/>
            <person name="Bork P."/>
            <person name="Koonin E.V."/>
            <person name="Zdobnov E.M."/>
            <person name="Grigoriev I.V."/>
            <person name="Lynch M."/>
            <person name="Boore J.L."/>
        </authorList>
    </citation>
    <scope>NUCLEOTIDE SEQUENCE [LARGE SCALE GENOMIC DNA]</scope>
</reference>
<feature type="transmembrane region" description="Helical" evidence="2">
    <location>
        <begin position="12"/>
        <end position="29"/>
    </location>
</feature>
<dbReference type="AlphaFoldDB" id="E9FUR4"/>
<evidence type="ECO:0000313" key="3">
    <source>
        <dbReference type="EMBL" id="EFX88878.1"/>
    </source>
</evidence>
<feature type="compositionally biased region" description="Polar residues" evidence="1">
    <location>
        <begin position="312"/>
        <end position="324"/>
    </location>
</feature>
<keyword evidence="2" id="KW-0472">Membrane</keyword>
<evidence type="ECO:0000313" key="4">
    <source>
        <dbReference type="Proteomes" id="UP000000305"/>
    </source>
</evidence>
<name>E9FUR4_DAPPU</name>
<keyword evidence="2" id="KW-1133">Transmembrane helix</keyword>
<organism evidence="3 4">
    <name type="scientific">Daphnia pulex</name>
    <name type="common">Water flea</name>
    <dbReference type="NCBI Taxonomy" id="6669"/>
    <lineage>
        <taxon>Eukaryota</taxon>
        <taxon>Metazoa</taxon>
        <taxon>Ecdysozoa</taxon>
        <taxon>Arthropoda</taxon>
        <taxon>Crustacea</taxon>
        <taxon>Branchiopoda</taxon>
        <taxon>Diplostraca</taxon>
        <taxon>Cladocera</taxon>
        <taxon>Anomopoda</taxon>
        <taxon>Daphniidae</taxon>
        <taxon>Daphnia</taxon>
    </lineage>
</organism>
<dbReference type="InParanoid" id="E9FUR4"/>
<keyword evidence="2" id="KW-0812">Transmembrane</keyword>
<evidence type="ECO:0000256" key="1">
    <source>
        <dbReference type="SAM" id="MobiDB-lite"/>
    </source>
</evidence>
<gene>
    <name evidence="3" type="ORF">DAPPUDRAFT_234167</name>
</gene>